<keyword evidence="1" id="KW-0285">Flavoprotein</keyword>
<dbReference type="PANTHER" id="PTHR48105">
    <property type="entry name" value="THIOREDOXIN REDUCTASE 1-RELATED-RELATED"/>
    <property type="match status" value="1"/>
</dbReference>
<dbReference type="Pfam" id="PF13738">
    <property type="entry name" value="Pyr_redox_3"/>
    <property type="match status" value="1"/>
</dbReference>
<dbReference type="PRINTS" id="PR00469">
    <property type="entry name" value="PNDRDTASEII"/>
</dbReference>
<protein>
    <submittedName>
        <fullName evidence="3">FAD-dependent pyridine nucleotide-disulfide oxidoreductase</fullName>
    </submittedName>
</protein>
<evidence type="ECO:0000256" key="1">
    <source>
        <dbReference type="ARBA" id="ARBA00022630"/>
    </source>
</evidence>
<dbReference type="eggNOG" id="COG0492">
    <property type="taxonomic scope" value="Bacteria"/>
</dbReference>
<dbReference type="InParanoid" id="F8ADW8"/>
<dbReference type="Gene3D" id="3.50.50.60">
    <property type="entry name" value="FAD/NAD(P)-binding domain"/>
    <property type="match status" value="2"/>
</dbReference>
<keyword evidence="4" id="KW-1185">Reference proteome</keyword>
<name>F8ADW8_THEID</name>
<dbReference type="InterPro" id="IPR036188">
    <property type="entry name" value="FAD/NAD-bd_sf"/>
</dbReference>
<dbReference type="GO" id="GO:0016491">
    <property type="term" value="F:oxidoreductase activity"/>
    <property type="evidence" value="ECO:0007669"/>
    <property type="project" value="UniProtKB-KW"/>
</dbReference>
<dbReference type="HOGENOM" id="CLU_059172_0_0_0"/>
<evidence type="ECO:0000313" key="3">
    <source>
        <dbReference type="EMBL" id="AEH44933.1"/>
    </source>
</evidence>
<dbReference type="RefSeq" id="WP_013907675.1">
    <property type="nucleotide sequence ID" value="NC_015681.1"/>
</dbReference>
<dbReference type="EMBL" id="CP002683">
    <property type="protein sequence ID" value="AEH44933.1"/>
    <property type="molecule type" value="Genomic_DNA"/>
</dbReference>
<dbReference type="STRING" id="667014.Thein_1062"/>
<dbReference type="InterPro" id="IPR050097">
    <property type="entry name" value="Ferredoxin-NADP_redctase_2"/>
</dbReference>
<proteinExistence type="predicted"/>
<dbReference type="OrthoDB" id="9778740at2"/>
<dbReference type="SUPFAM" id="SSF51905">
    <property type="entry name" value="FAD/NAD(P)-binding domain"/>
    <property type="match status" value="1"/>
</dbReference>
<reference evidence="3 4" key="2">
    <citation type="journal article" date="2012" name="Stand. Genomic Sci.">
        <title>Complete genome sequence of the thermophilic sulfate-reducing ocean bacterium Thermodesulfatator indicus type strain (CIR29812(T)).</title>
        <authorList>
            <person name="Anderson I."/>
            <person name="Saunders E."/>
            <person name="Lapidus A."/>
            <person name="Nolan M."/>
            <person name="Lucas S."/>
            <person name="Tice H."/>
            <person name="Del Rio T.G."/>
            <person name="Cheng J.F."/>
            <person name="Han C."/>
            <person name="Tapia R."/>
            <person name="Goodwin L.A."/>
            <person name="Pitluck S."/>
            <person name="Liolios K."/>
            <person name="Mavromatis K."/>
            <person name="Pagani I."/>
            <person name="Ivanova N."/>
            <person name="Mikhailova N."/>
            <person name="Pati A."/>
            <person name="Chen A."/>
            <person name="Palaniappan K."/>
            <person name="Land M."/>
            <person name="Hauser L."/>
            <person name="Jeffries C.D."/>
            <person name="Chang Y.J."/>
            <person name="Brambilla E.M."/>
            <person name="Rohde M."/>
            <person name="Spring S."/>
            <person name="Goker M."/>
            <person name="Detter J.C."/>
            <person name="Woyke T."/>
            <person name="Bristow J."/>
            <person name="Eisen J.A."/>
            <person name="Markowitz V."/>
            <person name="Hugenholtz P."/>
            <person name="Kyrpides N.C."/>
            <person name="Klenk H.P."/>
        </authorList>
    </citation>
    <scope>NUCLEOTIDE SEQUENCE [LARGE SCALE GENOMIC DNA]</scope>
    <source>
        <strain evidence="4">DSM 15286 / JCM 11887 / CIR29812</strain>
    </source>
</reference>
<dbReference type="PaxDb" id="667014-Thein_1062"/>
<evidence type="ECO:0000313" key="4">
    <source>
        <dbReference type="Proteomes" id="UP000006793"/>
    </source>
</evidence>
<dbReference type="KEGG" id="tid:Thein_1062"/>
<keyword evidence="2" id="KW-0560">Oxidoreductase</keyword>
<accession>F8ADW8</accession>
<sequence length="326" mass="36652">MEKAKMVVVGAGPAGIATAVEAKAAGIEPVIVLEKEENPCHTIHKYYHEGKRVDAVWQGRKVKPIGICQFETCSKEEFLKLMENYIQEYNIDLRTSQEVHKIEKINECFRVWAGKDTIIETPIVVIAIGIFGKPVKPRYKIPKEVKNKVFFGTQTQCTPGAKKILVVGGGDSAAETACFLCENAEVYISYRRPKFFRINEQNLKELEKRVKEGKIKLLMDTDIESLSASPDDKVKVHFKDGQEMVFDAVCYCLGGATPENFLRAIGIELNDNRPKIDECFETNIPGLFLVGDLVFKKGSIMAAFNSAHIVVEAIKNRYRDRLERGC</sequence>
<dbReference type="PRINTS" id="PR00368">
    <property type="entry name" value="FADPNR"/>
</dbReference>
<evidence type="ECO:0000256" key="2">
    <source>
        <dbReference type="ARBA" id="ARBA00023002"/>
    </source>
</evidence>
<gene>
    <name evidence="3" type="ordered locus">Thein_1062</name>
</gene>
<dbReference type="Proteomes" id="UP000006793">
    <property type="component" value="Chromosome"/>
</dbReference>
<reference evidence="4" key="1">
    <citation type="submission" date="2011-04" db="EMBL/GenBank/DDBJ databases">
        <title>The complete genome of Thermodesulfatator indicus DSM 15286.</title>
        <authorList>
            <person name="Lucas S."/>
            <person name="Copeland A."/>
            <person name="Lapidus A."/>
            <person name="Bruce D."/>
            <person name="Goodwin L."/>
            <person name="Pitluck S."/>
            <person name="Peters L."/>
            <person name="Kyrpides N."/>
            <person name="Mavromatis K."/>
            <person name="Pagani I."/>
            <person name="Ivanova N."/>
            <person name="Saunders L."/>
            <person name="Detter J.C."/>
            <person name="Tapia R."/>
            <person name="Han C."/>
            <person name="Land M."/>
            <person name="Hauser L."/>
            <person name="Markowitz V."/>
            <person name="Cheng J.-F."/>
            <person name="Hugenholtz P."/>
            <person name="Woyke T."/>
            <person name="Wu D."/>
            <person name="Spring S."/>
            <person name="Schroeder M."/>
            <person name="Brambilla E."/>
            <person name="Klenk H.-P."/>
            <person name="Eisen J.A."/>
        </authorList>
    </citation>
    <scope>NUCLEOTIDE SEQUENCE [LARGE SCALE GENOMIC DNA]</scope>
    <source>
        <strain evidence="4">DSM 15286 / JCM 11887 / CIR29812</strain>
    </source>
</reference>
<organism evidence="3 4">
    <name type="scientific">Thermodesulfatator indicus (strain DSM 15286 / JCM 11887 / CIR29812)</name>
    <dbReference type="NCBI Taxonomy" id="667014"/>
    <lineage>
        <taxon>Bacteria</taxon>
        <taxon>Pseudomonadati</taxon>
        <taxon>Thermodesulfobacteriota</taxon>
        <taxon>Thermodesulfobacteria</taxon>
        <taxon>Thermodesulfobacteriales</taxon>
        <taxon>Thermodesulfatatoraceae</taxon>
        <taxon>Thermodesulfatator</taxon>
    </lineage>
</organism>
<dbReference type="AlphaFoldDB" id="F8ADW8"/>